<dbReference type="InterPro" id="IPR000488">
    <property type="entry name" value="Death_dom"/>
</dbReference>
<dbReference type="Pfam" id="PF08477">
    <property type="entry name" value="Roc"/>
    <property type="match status" value="1"/>
</dbReference>
<dbReference type="Proteomes" id="UP001195483">
    <property type="component" value="Unassembled WGS sequence"/>
</dbReference>
<dbReference type="PROSITE" id="PS51424">
    <property type="entry name" value="ROC"/>
    <property type="match status" value="1"/>
</dbReference>
<dbReference type="AlphaFoldDB" id="A0AAE0SV78"/>
<dbReference type="Gene3D" id="3.30.70.1390">
    <property type="entry name" value="ROC domain from the Parkinson's disease-associated leucine-rich repeat kinase 2"/>
    <property type="match status" value="1"/>
</dbReference>
<proteinExistence type="predicted"/>
<dbReference type="InterPro" id="IPR036388">
    <property type="entry name" value="WH-like_DNA-bd_sf"/>
</dbReference>
<dbReference type="Gene3D" id="1.10.533.10">
    <property type="entry name" value="Death Domain, Fas"/>
    <property type="match status" value="2"/>
</dbReference>
<gene>
    <name evidence="12" type="ORF">CHS0354_010725</name>
</gene>
<keyword evidence="3" id="KW-0677">Repeat</keyword>
<dbReference type="CDD" id="cd01670">
    <property type="entry name" value="Death"/>
    <property type="match status" value="2"/>
</dbReference>
<dbReference type="InterPro" id="IPR011029">
    <property type="entry name" value="DEATH-like_dom_sf"/>
</dbReference>
<keyword evidence="13" id="KW-1185">Reference proteome</keyword>
<reference evidence="12" key="2">
    <citation type="journal article" date="2021" name="Genome Biol. Evol.">
        <title>Developing a high-quality reference genome for a parasitic bivalve with doubly uniparental inheritance (Bivalvia: Unionida).</title>
        <authorList>
            <person name="Smith C.H."/>
        </authorList>
    </citation>
    <scope>NUCLEOTIDE SEQUENCE</scope>
    <source>
        <strain evidence="12">CHS0354</strain>
        <tissue evidence="12">Mantle</tissue>
    </source>
</reference>
<dbReference type="CDD" id="cd00882">
    <property type="entry name" value="Ras_like_GTPase"/>
    <property type="match status" value="1"/>
</dbReference>
<evidence type="ECO:0000256" key="9">
    <source>
        <dbReference type="SAM" id="MobiDB-lite"/>
    </source>
</evidence>
<feature type="domain" description="Roc" evidence="11">
    <location>
        <begin position="382"/>
        <end position="746"/>
    </location>
</feature>
<keyword evidence="4" id="KW-0547">Nucleotide-binding</keyword>
<evidence type="ECO:0000259" key="11">
    <source>
        <dbReference type="PROSITE" id="PS51424"/>
    </source>
</evidence>
<accession>A0AAE0SV78</accession>
<dbReference type="InterPro" id="IPR020859">
    <property type="entry name" value="ROC"/>
</dbReference>
<reference evidence="12" key="3">
    <citation type="submission" date="2023-05" db="EMBL/GenBank/DDBJ databases">
        <authorList>
            <person name="Smith C.H."/>
        </authorList>
    </citation>
    <scope>NUCLEOTIDE SEQUENCE</scope>
    <source>
        <strain evidence="12">CHS0354</strain>
        <tissue evidence="12">Mantle</tissue>
    </source>
</reference>
<keyword evidence="2" id="KW-0808">Transferase</keyword>
<dbReference type="Pfam" id="PF00531">
    <property type="entry name" value="Death"/>
    <property type="match status" value="1"/>
</dbReference>
<dbReference type="GO" id="GO:0005524">
    <property type="term" value="F:ATP binding"/>
    <property type="evidence" value="ECO:0007669"/>
    <property type="project" value="UniProtKB-KW"/>
</dbReference>
<evidence type="ECO:0000256" key="7">
    <source>
        <dbReference type="ARBA" id="ARBA00047899"/>
    </source>
</evidence>
<feature type="region of interest" description="Disordered" evidence="9">
    <location>
        <begin position="131"/>
        <end position="155"/>
    </location>
</feature>
<evidence type="ECO:0000256" key="1">
    <source>
        <dbReference type="ARBA" id="ARBA00012513"/>
    </source>
</evidence>
<dbReference type="PANTHER" id="PTHR12449">
    <property type="entry name" value="DEATH DOMAIN-CONTAINING PROTEIN"/>
    <property type="match status" value="1"/>
</dbReference>
<dbReference type="InterPro" id="IPR027417">
    <property type="entry name" value="P-loop_NTPase"/>
</dbReference>
<dbReference type="InterPro" id="IPR032171">
    <property type="entry name" value="COR-A"/>
</dbReference>
<organism evidence="12 13">
    <name type="scientific">Potamilus streckersoni</name>
    <dbReference type="NCBI Taxonomy" id="2493646"/>
    <lineage>
        <taxon>Eukaryota</taxon>
        <taxon>Metazoa</taxon>
        <taxon>Spiralia</taxon>
        <taxon>Lophotrochozoa</taxon>
        <taxon>Mollusca</taxon>
        <taxon>Bivalvia</taxon>
        <taxon>Autobranchia</taxon>
        <taxon>Heteroconchia</taxon>
        <taxon>Palaeoheterodonta</taxon>
        <taxon>Unionida</taxon>
        <taxon>Unionoidea</taxon>
        <taxon>Unionidae</taxon>
        <taxon>Ambleminae</taxon>
        <taxon>Lampsilini</taxon>
        <taxon>Potamilus</taxon>
    </lineage>
</organism>
<keyword evidence="5" id="KW-0418">Kinase</keyword>
<dbReference type="Pfam" id="PF16095">
    <property type="entry name" value="COR-A"/>
    <property type="match status" value="1"/>
</dbReference>
<dbReference type="EMBL" id="JAEAOA010000674">
    <property type="protein sequence ID" value="KAK3598548.1"/>
    <property type="molecule type" value="Genomic_DNA"/>
</dbReference>
<evidence type="ECO:0000256" key="8">
    <source>
        <dbReference type="ARBA" id="ARBA00048679"/>
    </source>
</evidence>
<comment type="catalytic activity">
    <reaction evidence="8">
        <text>L-seryl-[protein] + ATP = O-phospho-L-seryl-[protein] + ADP + H(+)</text>
        <dbReference type="Rhea" id="RHEA:17989"/>
        <dbReference type="Rhea" id="RHEA-COMP:9863"/>
        <dbReference type="Rhea" id="RHEA-COMP:11604"/>
        <dbReference type="ChEBI" id="CHEBI:15378"/>
        <dbReference type="ChEBI" id="CHEBI:29999"/>
        <dbReference type="ChEBI" id="CHEBI:30616"/>
        <dbReference type="ChEBI" id="CHEBI:83421"/>
        <dbReference type="ChEBI" id="CHEBI:456216"/>
        <dbReference type="EC" id="2.7.11.1"/>
    </reaction>
</comment>
<dbReference type="Gene3D" id="3.40.50.300">
    <property type="entry name" value="P-loop containing nucleotide triphosphate hydrolases"/>
    <property type="match status" value="2"/>
</dbReference>
<comment type="catalytic activity">
    <reaction evidence="7">
        <text>L-threonyl-[protein] + ATP = O-phospho-L-threonyl-[protein] + ADP + H(+)</text>
        <dbReference type="Rhea" id="RHEA:46608"/>
        <dbReference type="Rhea" id="RHEA-COMP:11060"/>
        <dbReference type="Rhea" id="RHEA-COMP:11605"/>
        <dbReference type="ChEBI" id="CHEBI:15378"/>
        <dbReference type="ChEBI" id="CHEBI:30013"/>
        <dbReference type="ChEBI" id="CHEBI:30616"/>
        <dbReference type="ChEBI" id="CHEBI:61977"/>
        <dbReference type="ChEBI" id="CHEBI:456216"/>
        <dbReference type="EC" id="2.7.11.1"/>
    </reaction>
</comment>
<evidence type="ECO:0000313" key="13">
    <source>
        <dbReference type="Proteomes" id="UP001195483"/>
    </source>
</evidence>
<dbReference type="PANTHER" id="PTHR12449:SF18">
    <property type="entry name" value="DEATH DOMAIN-CONTAINING PROTEIN"/>
    <property type="match status" value="1"/>
</dbReference>
<dbReference type="InterPro" id="IPR039788">
    <property type="entry name" value="NOL4/NOL4L"/>
</dbReference>
<evidence type="ECO:0000256" key="5">
    <source>
        <dbReference type="ARBA" id="ARBA00022777"/>
    </source>
</evidence>
<sequence>MFTLPSTLARLMCPLSKVQQRTGVCLSRQNHLRAVGDSQPNPKIRSIDAFTMCFIYIQYTSIHSPLRRGNGKCKTKRSCVPFDQRWNSETRGVDTFVYVAVGDNKTSEIPISNQIKQLVIQETTTQIGEKMADKGPSSVQTEMPPSVSIPGDTEDDDQVSYLPLDLKDKKPSEQQLGRISMKIAKESLPTGLKLGLSLMDMQEIQKEYTLTVIQCFMTLLKWQKQNEEIATFRNLEKEFQLVGIDVGVLKAIGTGEPWKEELFSSLSHNLQDKILSESELDELSTKIGEEFLLLGLELGLSWVDIEQILIDYINPDDQCLQTLVKWQQQSKNRATFRTLEKAFQIVGIDVGILKSIGTGIPVEILKMDKKSIQLFQNALQQGKERVYNIRVMVVGHLNVGKTTLIKRLLGEDVNIFERHSTEGIDVHVHCCDVSVSTKEWTHQKKDSEQQYRLQRLLRVLQHERSIKDVATDNDTVREQLEIASQTNRLERIPDSDANIEKKEQTDISEEDKVIWKNEDAEVLYRRRHQNNVGQNISSTSTTGLADAKHTDLDTDTIASPNKAEYTSSGRDNMDPMLKLLQESTYELTRDTDKIAPLAIWDFAGQYAFFTTHQTFLTRRAIYLMVSDVSSQVTDLVDDECYFGSEGKTKCTVHELNEVWLNSIHSCASLTEKSTPPVILVGTHVDKISQSNRREVCERYFNEFRNCLKNKPTIFHLIDENFAIDNTIKDNKLEDLKRKIVEVASQQPYWGEVMPARWLPLEQELMLLKTAGIKLISRKEVEHINMKGTVPIESSEELDLCLRFLHETGTIIYFSTDVLRENVVLDPKWLIDAQKLLINARPIQIKSPDKNCAPSIGLSNSDSENGVTQKWSDFREKGILTLELVGLFSSYDIHK</sequence>
<evidence type="ECO:0000256" key="4">
    <source>
        <dbReference type="ARBA" id="ARBA00022741"/>
    </source>
</evidence>
<protein>
    <recommendedName>
        <fullName evidence="1">non-specific serine/threonine protein kinase</fullName>
        <ecNumber evidence="1">2.7.11.1</ecNumber>
    </recommendedName>
</protein>
<feature type="domain" description="Death" evidence="10">
    <location>
        <begin position="276"/>
        <end position="344"/>
    </location>
</feature>
<evidence type="ECO:0000256" key="3">
    <source>
        <dbReference type="ARBA" id="ARBA00022737"/>
    </source>
</evidence>
<dbReference type="Gene3D" id="1.10.10.10">
    <property type="entry name" value="Winged helix-like DNA-binding domain superfamily/Winged helix DNA-binding domain"/>
    <property type="match status" value="1"/>
</dbReference>
<dbReference type="PROSITE" id="PS50017">
    <property type="entry name" value="DEATH_DOMAIN"/>
    <property type="match status" value="1"/>
</dbReference>
<dbReference type="GO" id="GO:0007165">
    <property type="term" value="P:signal transduction"/>
    <property type="evidence" value="ECO:0007669"/>
    <property type="project" value="InterPro"/>
</dbReference>
<evidence type="ECO:0000313" key="12">
    <source>
        <dbReference type="EMBL" id="KAK3598548.1"/>
    </source>
</evidence>
<dbReference type="SUPFAM" id="SSF47986">
    <property type="entry name" value="DEATH domain"/>
    <property type="match status" value="1"/>
</dbReference>
<name>A0AAE0SV78_9BIVA</name>
<dbReference type="SUPFAM" id="SSF52540">
    <property type="entry name" value="P-loop containing nucleoside triphosphate hydrolases"/>
    <property type="match status" value="1"/>
</dbReference>
<evidence type="ECO:0000259" key="10">
    <source>
        <dbReference type="PROSITE" id="PS50017"/>
    </source>
</evidence>
<evidence type="ECO:0000256" key="6">
    <source>
        <dbReference type="ARBA" id="ARBA00022840"/>
    </source>
</evidence>
<comment type="caution">
    <text evidence="12">The sequence shown here is derived from an EMBL/GenBank/DDBJ whole genome shotgun (WGS) entry which is preliminary data.</text>
</comment>
<dbReference type="GO" id="GO:0016301">
    <property type="term" value="F:kinase activity"/>
    <property type="evidence" value="ECO:0007669"/>
    <property type="project" value="UniProtKB-KW"/>
</dbReference>
<dbReference type="EC" id="2.7.11.1" evidence="1"/>
<evidence type="ECO:0000256" key="2">
    <source>
        <dbReference type="ARBA" id="ARBA00022679"/>
    </source>
</evidence>
<reference evidence="12" key="1">
    <citation type="journal article" date="2021" name="Genome Biol. Evol.">
        <title>A High-Quality Reference Genome for a Parasitic Bivalve with Doubly Uniparental Inheritance (Bivalvia: Unionida).</title>
        <authorList>
            <person name="Smith C.H."/>
        </authorList>
    </citation>
    <scope>NUCLEOTIDE SEQUENCE</scope>
    <source>
        <strain evidence="12">CHS0354</strain>
    </source>
</reference>
<keyword evidence="6" id="KW-0067">ATP-binding</keyword>